<dbReference type="Gene3D" id="3.30.450.20">
    <property type="entry name" value="PAS domain"/>
    <property type="match status" value="1"/>
</dbReference>
<keyword evidence="2" id="KW-1003">Cell membrane</keyword>
<dbReference type="CDD" id="cd11386">
    <property type="entry name" value="MCP_signal"/>
    <property type="match status" value="1"/>
</dbReference>
<feature type="transmembrane region" description="Helical" evidence="9">
    <location>
        <begin position="45"/>
        <end position="65"/>
    </location>
</feature>
<feature type="domain" description="HAMP" evidence="11">
    <location>
        <begin position="245"/>
        <end position="297"/>
    </location>
</feature>
<dbReference type="PROSITE" id="PS50885">
    <property type="entry name" value="HAMP"/>
    <property type="match status" value="1"/>
</dbReference>
<comment type="subcellular location">
    <subcellularLocation>
        <location evidence="1">Cell membrane</location>
        <topology evidence="1">Multi-pass membrane protein</topology>
    </subcellularLocation>
</comment>
<name>A0A1H3TY41_9BURK</name>
<feature type="domain" description="Methyl-accepting transducer" evidence="10">
    <location>
        <begin position="302"/>
        <end position="531"/>
    </location>
</feature>
<dbReference type="InterPro" id="IPR033480">
    <property type="entry name" value="sCache_2"/>
</dbReference>
<dbReference type="InterPro" id="IPR051310">
    <property type="entry name" value="MCP_chemotaxis"/>
</dbReference>
<evidence type="ECO:0000256" key="5">
    <source>
        <dbReference type="ARBA" id="ARBA00022989"/>
    </source>
</evidence>
<organism evidence="12 13">
    <name type="scientific">Delftia lacustris</name>
    <dbReference type="NCBI Taxonomy" id="558537"/>
    <lineage>
        <taxon>Bacteria</taxon>
        <taxon>Pseudomonadati</taxon>
        <taxon>Pseudomonadota</taxon>
        <taxon>Betaproteobacteria</taxon>
        <taxon>Burkholderiales</taxon>
        <taxon>Comamonadaceae</taxon>
        <taxon>Delftia</taxon>
    </lineage>
</organism>
<sequence length="550" mass="59105">MTAATLPSARGNHDSDCGDKGFFAYHGAWAPGVRLFRSLRFASKAFIISLAFTLPVLALLIWLLATQTTDAMQARMNATRQVVEVARGIVSSAHAEELSGAMSREQAQKLAIHQLGTLRYDEKEYFWINDMQPRMVMHPIKPELNGKELGQMKDPNGLALFNAMVAVVRKDGKGFVAYQWPKPGSDKPVDKISFVQGFEPWGWVIGSGVYTDDLRSATHSRLAWVGGIFAFALLIASYLFLSFYRVMDGGLRETRRHLRAMTAGDLTTSPFPWGNDEAAELMLELKSMQESVRKIVKSVRVSSESIVHASTEIASASMDLSARTEQTAANLEQSASSMEEISSTVKNTAGNVKQAAQLASDNSQAAARGGAIIAEVVSTMDEINASSRKIADIIGVIDGIAFQTNILALNAAVEAARAGEQGRGFAVVATEVRSLAQRSAQAAKEIKTLITTSVEKVESGSKVVKGAGDAMQGLVANARRMNDLLSEISTAASEQSSGVSQVGSAVNELDRMTQQNAALVEETAAAASALKDQAFALAHEVDRFKLPVVC</sequence>
<dbReference type="PROSITE" id="PS50111">
    <property type="entry name" value="CHEMOTAXIS_TRANSDUC_2"/>
    <property type="match status" value="1"/>
</dbReference>
<dbReference type="InterPro" id="IPR004089">
    <property type="entry name" value="MCPsignal_dom"/>
</dbReference>
<keyword evidence="8" id="KW-0807">Transducer</keyword>
<evidence type="ECO:0000256" key="9">
    <source>
        <dbReference type="SAM" id="Phobius"/>
    </source>
</evidence>
<evidence type="ECO:0000313" key="12">
    <source>
        <dbReference type="EMBL" id="SDZ54595.1"/>
    </source>
</evidence>
<keyword evidence="4 9" id="KW-0812">Transmembrane</keyword>
<dbReference type="GeneID" id="94692664"/>
<dbReference type="SUPFAM" id="SSF58104">
    <property type="entry name" value="Methyl-accepting chemotaxis protein (MCP) signaling domain"/>
    <property type="match status" value="1"/>
</dbReference>
<dbReference type="Pfam" id="PF00015">
    <property type="entry name" value="MCPsignal"/>
    <property type="match status" value="1"/>
</dbReference>
<proteinExistence type="inferred from homology"/>
<dbReference type="RefSeq" id="WP_083393685.1">
    <property type="nucleotide sequence ID" value="NZ_CP141274.1"/>
</dbReference>
<evidence type="ECO:0000313" key="13">
    <source>
        <dbReference type="Proteomes" id="UP000183417"/>
    </source>
</evidence>
<dbReference type="GO" id="GO:0005886">
    <property type="term" value="C:plasma membrane"/>
    <property type="evidence" value="ECO:0007669"/>
    <property type="project" value="UniProtKB-SubCell"/>
</dbReference>
<evidence type="ECO:0000256" key="1">
    <source>
        <dbReference type="ARBA" id="ARBA00004651"/>
    </source>
</evidence>
<gene>
    <name evidence="12" type="ORF">SAMN05421547_13341</name>
</gene>
<evidence type="ECO:0000259" key="11">
    <source>
        <dbReference type="PROSITE" id="PS50885"/>
    </source>
</evidence>
<dbReference type="SMART" id="SM00283">
    <property type="entry name" value="MA"/>
    <property type="match status" value="1"/>
</dbReference>
<evidence type="ECO:0000256" key="8">
    <source>
        <dbReference type="PROSITE-ProRule" id="PRU00284"/>
    </source>
</evidence>
<protein>
    <submittedName>
        <fullName evidence="12">Methyl-accepting chemotaxis protein</fullName>
    </submittedName>
</protein>
<keyword evidence="3" id="KW-0488">Methylation</keyword>
<dbReference type="PANTHER" id="PTHR43531:SF14">
    <property type="entry name" value="METHYL-ACCEPTING CHEMOTAXIS PROTEIN I-RELATED"/>
    <property type="match status" value="1"/>
</dbReference>
<evidence type="ECO:0000256" key="7">
    <source>
        <dbReference type="ARBA" id="ARBA00029447"/>
    </source>
</evidence>
<dbReference type="GO" id="GO:0007165">
    <property type="term" value="P:signal transduction"/>
    <property type="evidence" value="ECO:0007669"/>
    <property type="project" value="UniProtKB-KW"/>
</dbReference>
<evidence type="ECO:0000256" key="4">
    <source>
        <dbReference type="ARBA" id="ARBA00022692"/>
    </source>
</evidence>
<dbReference type="InterPro" id="IPR003660">
    <property type="entry name" value="HAMP_dom"/>
</dbReference>
<keyword evidence="5 9" id="KW-1133">Transmembrane helix</keyword>
<dbReference type="GO" id="GO:0004888">
    <property type="term" value="F:transmembrane signaling receptor activity"/>
    <property type="evidence" value="ECO:0007669"/>
    <property type="project" value="InterPro"/>
</dbReference>
<evidence type="ECO:0000259" key="10">
    <source>
        <dbReference type="PROSITE" id="PS50111"/>
    </source>
</evidence>
<reference evidence="12 13" key="1">
    <citation type="submission" date="2016-10" db="EMBL/GenBank/DDBJ databases">
        <authorList>
            <person name="de Groot N.N."/>
        </authorList>
    </citation>
    <scope>NUCLEOTIDE SEQUENCE [LARGE SCALE GENOMIC DNA]</scope>
    <source>
        <strain evidence="12 13">LMG 24775</strain>
    </source>
</reference>
<dbReference type="Pfam" id="PF17200">
    <property type="entry name" value="sCache_2"/>
    <property type="match status" value="1"/>
</dbReference>
<evidence type="ECO:0000256" key="2">
    <source>
        <dbReference type="ARBA" id="ARBA00022475"/>
    </source>
</evidence>
<comment type="similarity">
    <text evidence="7">Belongs to the methyl-accepting chemotaxis (MCP) protein family.</text>
</comment>
<evidence type="ECO:0000256" key="3">
    <source>
        <dbReference type="ARBA" id="ARBA00022481"/>
    </source>
</evidence>
<dbReference type="SMART" id="SM01049">
    <property type="entry name" value="Cache_2"/>
    <property type="match status" value="1"/>
</dbReference>
<keyword evidence="6 9" id="KW-0472">Membrane</keyword>
<dbReference type="EMBL" id="FNPE01000033">
    <property type="protein sequence ID" value="SDZ54595.1"/>
    <property type="molecule type" value="Genomic_DNA"/>
</dbReference>
<dbReference type="GO" id="GO:0006935">
    <property type="term" value="P:chemotaxis"/>
    <property type="evidence" value="ECO:0007669"/>
    <property type="project" value="InterPro"/>
</dbReference>
<feature type="transmembrane region" description="Helical" evidence="9">
    <location>
        <begin position="222"/>
        <end position="246"/>
    </location>
</feature>
<dbReference type="Gene3D" id="1.10.287.950">
    <property type="entry name" value="Methyl-accepting chemotaxis protein"/>
    <property type="match status" value="1"/>
</dbReference>
<dbReference type="FunFam" id="1.10.287.950:FF:000001">
    <property type="entry name" value="Methyl-accepting chemotaxis sensory transducer"/>
    <property type="match status" value="1"/>
</dbReference>
<evidence type="ECO:0000256" key="6">
    <source>
        <dbReference type="ARBA" id="ARBA00023136"/>
    </source>
</evidence>
<accession>A0A1H3TY41</accession>
<dbReference type="InterPro" id="IPR004090">
    <property type="entry name" value="Chemotax_Me-accpt_rcpt"/>
</dbReference>
<dbReference type="PANTHER" id="PTHR43531">
    <property type="entry name" value="PROTEIN ICFG"/>
    <property type="match status" value="1"/>
</dbReference>
<dbReference type="Proteomes" id="UP000183417">
    <property type="component" value="Unassembled WGS sequence"/>
</dbReference>
<dbReference type="AlphaFoldDB" id="A0A1H3TY41"/>
<dbReference type="PRINTS" id="PR00260">
    <property type="entry name" value="CHEMTRNSDUCR"/>
</dbReference>